<reference evidence="1 2" key="1">
    <citation type="submission" date="2019-09" db="EMBL/GenBank/DDBJ databases">
        <title>Hybrid Assembly of the complete Genome of the Deep-Sea Bacterium Moritella marina from long Nanopore and Illumina reads.</title>
        <authorList>
            <person name="Magin S."/>
            <person name="Georgoulis A."/>
            <person name="Papadimitriou K."/>
            <person name="Iliakis G."/>
            <person name="Vorgias C.E."/>
        </authorList>
    </citation>
    <scope>NUCLEOTIDE SEQUENCE [LARGE SCALE GENOMIC DNA]</scope>
    <source>
        <strain evidence="1 2">MP-1</strain>
    </source>
</reference>
<dbReference type="RefSeq" id="WP_019440685.1">
    <property type="nucleotide sequence ID" value="NZ_ALOE01000010.1"/>
</dbReference>
<proteinExistence type="predicted"/>
<evidence type="ECO:0000313" key="1">
    <source>
        <dbReference type="EMBL" id="QFI39724.1"/>
    </source>
</evidence>
<name>A0A5J6WQP7_MORMI</name>
<dbReference type="EMBL" id="CP044399">
    <property type="protein sequence ID" value="QFI39724.1"/>
    <property type="molecule type" value="Genomic_DNA"/>
</dbReference>
<evidence type="ECO:0000313" key="2">
    <source>
        <dbReference type="Proteomes" id="UP000327424"/>
    </source>
</evidence>
<keyword evidence="2" id="KW-1185">Reference proteome</keyword>
<dbReference type="AlphaFoldDB" id="A0A5J6WQP7"/>
<dbReference type="KEGG" id="mmaa:FR932_18870"/>
<protein>
    <submittedName>
        <fullName evidence="1">Uncharacterized protein</fullName>
    </submittedName>
</protein>
<gene>
    <name evidence="1" type="ORF">FR932_18870</name>
</gene>
<dbReference type="Proteomes" id="UP000327424">
    <property type="component" value="Chromosome"/>
</dbReference>
<accession>A0A5J6WQP7</accession>
<organism evidence="1 2">
    <name type="scientific">Moritella marina ATCC 15381</name>
    <dbReference type="NCBI Taxonomy" id="1202962"/>
    <lineage>
        <taxon>Bacteria</taxon>
        <taxon>Pseudomonadati</taxon>
        <taxon>Pseudomonadota</taxon>
        <taxon>Gammaproteobacteria</taxon>
        <taxon>Alteromonadales</taxon>
        <taxon>Moritellaceae</taxon>
        <taxon>Moritella</taxon>
    </lineage>
</organism>
<sequence>MYWDIYIDTDAEEFFKELDNISIEAKDMFSEFKAINLEPAAIELSKNVHTNEHPLKQLYIHGRIDTDDLPLKIAEAGRDCESITEFVGYIDKGITDPELAVFDNAYNYIQQYDDNGTFRDMLRLYHETMKLYKRTRRVLKLLDSTVTARIEHI</sequence>
<dbReference type="OrthoDB" id="7067108at2"/>